<feature type="transmembrane region" description="Helical" evidence="2">
    <location>
        <begin position="166"/>
        <end position="192"/>
    </location>
</feature>
<name>A0AAD9L8F4_PAPLA</name>
<evidence type="ECO:0000256" key="2">
    <source>
        <dbReference type="SAM" id="Phobius"/>
    </source>
</evidence>
<feature type="transmembrane region" description="Helical" evidence="2">
    <location>
        <begin position="204"/>
        <end position="228"/>
    </location>
</feature>
<feature type="domain" description="MHYT" evidence="3">
    <location>
        <begin position="28"/>
        <end position="228"/>
    </location>
</feature>
<dbReference type="PROSITE" id="PS50924">
    <property type="entry name" value="MHYT"/>
    <property type="match status" value="1"/>
</dbReference>
<protein>
    <recommendedName>
        <fullName evidence="3">MHYT domain-containing protein</fullName>
    </recommendedName>
</protein>
<feature type="region of interest" description="Disordered" evidence="1">
    <location>
        <begin position="683"/>
        <end position="707"/>
    </location>
</feature>
<feature type="transmembrane region" description="Helical" evidence="2">
    <location>
        <begin position="32"/>
        <end position="52"/>
    </location>
</feature>
<dbReference type="AlphaFoldDB" id="A0AAD9L8F4"/>
<evidence type="ECO:0000313" key="5">
    <source>
        <dbReference type="Proteomes" id="UP001182556"/>
    </source>
</evidence>
<dbReference type="PANTHER" id="PTHR35152:SF1">
    <property type="entry name" value="DOMAIN SIGNALLING PROTEIN, PUTATIVE (AFU_ORTHOLOGUE AFUA_5G11310)-RELATED"/>
    <property type="match status" value="1"/>
</dbReference>
<dbReference type="PANTHER" id="PTHR35152">
    <property type="entry name" value="DOMAIN SIGNALLING PROTEIN, PUTATIVE (AFU_ORTHOLOGUE AFUA_5G11310)-RELATED"/>
    <property type="match status" value="1"/>
</dbReference>
<feature type="transmembrane region" description="Helical" evidence="2">
    <location>
        <begin position="64"/>
        <end position="87"/>
    </location>
</feature>
<feature type="transmembrane region" description="Helical" evidence="2">
    <location>
        <begin position="134"/>
        <end position="154"/>
    </location>
</feature>
<dbReference type="EMBL" id="JAODAN010000001">
    <property type="protein sequence ID" value="KAK1927141.1"/>
    <property type="molecule type" value="Genomic_DNA"/>
</dbReference>
<gene>
    <name evidence="4" type="ORF">DB88DRAFT_476886</name>
</gene>
<keyword evidence="2" id="KW-0472">Membrane</keyword>
<feature type="transmembrane region" description="Helical" evidence="2">
    <location>
        <begin position="107"/>
        <end position="127"/>
    </location>
</feature>
<keyword evidence="5" id="KW-1185">Reference proteome</keyword>
<proteinExistence type="predicted"/>
<comment type="caution">
    <text evidence="4">The sequence shown here is derived from an EMBL/GenBank/DDBJ whole genome shotgun (WGS) entry which is preliminary data.</text>
</comment>
<dbReference type="Proteomes" id="UP001182556">
    <property type="component" value="Unassembled WGS sequence"/>
</dbReference>
<reference evidence="4" key="1">
    <citation type="submission" date="2023-02" db="EMBL/GenBank/DDBJ databases">
        <title>Identification and recombinant expression of a fungal hydrolase from Papiliotrema laurentii that hydrolyzes apple cutin and clears colloidal polyester polyurethane.</title>
        <authorList>
            <consortium name="DOE Joint Genome Institute"/>
            <person name="Roman V.A."/>
            <person name="Bojanowski C."/>
            <person name="Crable B.R."/>
            <person name="Wagner D.N."/>
            <person name="Hung C.S."/>
            <person name="Nadeau L.J."/>
            <person name="Schratz L."/>
            <person name="Haridas S."/>
            <person name="Pangilinan J."/>
            <person name="Lipzen A."/>
            <person name="Na H."/>
            <person name="Yan M."/>
            <person name="Ng V."/>
            <person name="Grigoriev I.V."/>
            <person name="Spatafora J.W."/>
            <person name="Barlow D."/>
            <person name="Biffinger J."/>
            <person name="Kelley-Loughnane N."/>
            <person name="Varaljay V.A."/>
            <person name="Crookes-Goodson W.J."/>
        </authorList>
    </citation>
    <scope>NUCLEOTIDE SEQUENCE</scope>
    <source>
        <strain evidence="4">5307AH</strain>
    </source>
</reference>
<keyword evidence="2" id="KW-1133">Transmembrane helix</keyword>
<dbReference type="Pfam" id="PF03707">
    <property type="entry name" value="MHYT"/>
    <property type="match status" value="2"/>
</dbReference>
<keyword evidence="2" id="KW-0812">Transmembrane</keyword>
<accession>A0AAD9L8F4</accession>
<feature type="transmembrane region" description="Helical" evidence="2">
    <location>
        <begin position="248"/>
        <end position="272"/>
    </location>
</feature>
<evidence type="ECO:0000259" key="3">
    <source>
        <dbReference type="PROSITE" id="PS50924"/>
    </source>
</evidence>
<evidence type="ECO:0000313" key="4">
    <source>
        <dbReference type="EMBL" id="KAK1927141.1"/>
    </source>
</evidence>
<sequence>MGAPPTELWNNPQGLAEYYVDHFIPLRPRPGILVLSIIVSILGSYATLLLLGRRTSSRGWRNHTLLGMAAICFAAVAVWGMHFVSMISVRLRASPNVTWYLEFSPGMTVLSLFVPLVATFFAFWFIGYEMEIPLWRIIVAGPFVGLTIGLMHYSASFHLPYLVVSYSAVTVVFALIIAAAAATAAFFAFFKFRAQWADSFWKRGLCSIFLAVAVCGMHYLGLGGTSYSVKSGVSPQSLSKGNEQATRLTIAISVMCGVIIVIALVLAFADLLTRRDMRNKARHIVVASATFSEDGKILVKHDGTIPMQAIETEADLKRVMGELDPRQSTFQWLYQLSYNWQLVRPFVPRIVEHFGRRKHKPANKTSASTWQSEKFRQRFVEASVLLAQQLGMSVESLGELFDRVMTTGTRSPSPEDGDDIKHRDDESSIHGITLKMHNSEGVLLFLVRELGNGQPSSVDHPKSNQDSPSNFDTVDYWLERGYRLTETRFFSRTLADHMGVAKGEMDVFLSACKTYAKRGTRPVVQTGGTYLGMFGVRPTTAGHGIDVLVYNFARHQIPAYRLPDVQFPLTPSMRAWIRECSNMTMGDVIRRANDAIQRAENSDNDSGSIRSLDDEPLYEFQAAMAVAIESLTTALKPWPQIQNLARLSPEILELPSTVFDDEPPAQMVVLEVVLPAPEAHLSPVQSRASGIQAPPLSSGRSASDKPPPPFIYTPWTLFAKSQNMLIRGRMWNEVCRILHGEIAKAYPLVPTDLAAEIAAEEKGVGATKGLGFAQSPFADGQAGSVWNTRGRKTANMSVDTQRRYTSNGDAMTSPTSGTFSDETVDVDDEKVYPKSPEAVDHAAATIQAHRRPATGHSDAGGIKKGLNAIVGRHHADAQAGRRGVPGPPIYNGIRQKLDGWYLRSMRTLERSEYGSWFDGYDWQSAAREI</sequence>
<organism evidence="4 5">
    <name type="scientific">Papiliotrema laurentii</name>
    <name type="common">Cryptococcus laurentii</name>
    <dbReference type="NCBI Taxonomy" id="5418"/>
    <lineage>
        <taxon>Eukaryota</taxon>
        <taxon>Fungi</taxon>
        <taxon>Dikarya</taxon>
        <taxon>Basidiomycota</taxon>
        <taxon>Agaricomycotina</taxon>
        <taxon>Tremellomycetes</taxon>
        <taxon>Tremellales</taxon>
        <taxon>Rhynchogastremaceae</taxon>
        <taxon>Papiliotrema</taxon>
    </lineage>
</organism>
<evidence type="ECO:0000256" key="1">
    <source>
        <dbReference type="SAM" id="MobiDB-lite"/>
    </source>
</evidence>
<dbReference type="InterPro" id="IPR005330">
    <property type="entry name" value="MHYT_dom"/>
</dbReference>